<dbReference type="Proteomes" id="UP000184330">
    <property type="component" value="Unassembled WGS sequence"/>
</dbReference>
<evidence type="ECO:0000256" key="8">
    <source>
        <dbReference type="RuleBase" id="RU361277"/>
    </source>
</evidence>
<evidence type="ECO:0000256" key="4">
    <source>
        <dbReference type="ARBA" id="ARBA00022723"/>
    </source>
</evidence>
<dbReference type="SUPFAM" id="SSF51735">
    <property type="entry name" value="NAD(P)-binding Rossmann-fold domains"/>
    <property type="match status" value="1"/>
</dbReference>
<comment type="cofactor">
    <cofactor evidence="1 8">
        <name>Zn(2+)</name>
        <dbReference type="ChEBI" id="CHEBI:29105"/>
    </cofactor>
</comment>
<evidence type="ECO:0000256" key="5">
    <source>
        <dbReference type="ARBA" id="ARBA00022833"/>
    </source>
</evidence>
<keyword evidence="5 8" id="KW-0862">Zinc</keyword>
<organism evidence="12 13">
    <name type="scientific">Phialocephala subalpina</name>
    <dbReference type="NCBI Taxonomy" id="576137"/>
    <lineage>
        <taxon>Eukaryota</taxon>
        <taxon>Fungi</taxon>
        <taxon>Dikarya</taxon>
        <taxon>Ascomycota</taxon>
        <taxon>Pezizomycotina</taxon>
        <taxon>Leotiomycetes</taxon>
        <taxon>Helotiales</taxon>
        <taxon>Mollisiaceae</taxon>
        <taxon>Phialocephala</taxon>
        <taxon>Phialocephala fortinii species complex</taxon>
    </lineage>
</organism>
<dbReference type="GO" id="GO:0008270">
    <property type="term" value="F:zinc ion binding"/>
    <property type="evidence" value="ECO:0007669"/>
    <property type="project" value="InterPro"/>
</dbReference>
<evidence type="ECO:0000313" key="12">
    <source>
        <dbReference type="EMBL" id="CZR50390.1"/>
    </source>
</evidence>
<accession>A0A1L7WC77</accession>
<dbReference type="Gene3D" id="3.90.180.10">
    <property type="entry name" value="Medium-chain alcohol dehydrogenases, catalytic domain"/>
    <property type="match status" value="1"/>
</dbReference>
<evidence type="ECO:0000259" key="10">
    <source>
        <dbReference type="Pfam" id="PF00107"/>
    </source>
</evidence>
<dbReference type="PANTHER" id="PTHR43161">
    <property type="entry name" value="SORBITOL DEHYDROGENASE"/>
    <property type="match status" value="1"/>
</dbReference>
<dbReference type="STRING" id="576137.A0A1L7WC77"/>
<dbReference type="SUPFAM" id="SSF50129">
    <property type="entry name" value="GroES-like"/>
    <property type="match status" value="1"/>
</dbReference>
<feature type="domain" description="Alcohol dehydrogenase-like C-terminal" evidence="10">
    <location>
        <begin position="208"/>
        <end position="344"/>
    </location>
</feature>
<evidence type="ECO:0000256" key="3">
    <source>
        <dbReference type="ARBA" id="ARBA00008072"/>
    </source>
</evidence>
<evidence type="ECO:0000313" key="13">
    <source>
        <dbReference type="Proteomes" id="UP000184330"/>
    </source>
</evidence>
<dbReference type="InterPro" id="IPR045306">
    <property type="entry name" value="SDH-like"/>
</dbReference>
<dbReference type="Gene3D" id="3.40.50.720">
    <property type="entry name" value="NAD(P)-binding Rossmann-like Domain"/>
    <property type="match status" value="1"/>
</dbReference>
<comment type="similarity">
    <text evidence="3 8">Belongs to the zinc-containing alcohol dehydrogenase family.</text>
</comment>
<evidence type="ECO:0000256" key="1">
    <source>
        <dbReference type="ARBA" id="ARBA00001947"/>
    </source>
</evidence>
<evidence type="ECO:0000256" key="7">
    <source>
        <dbReference type="ARBA" id="ARBA00023027"/>
    </source>
</evidence>
<dbReference type="InterPro" id="IPR002328">
    <property type="entry name" value="ADH_Zn_CS"/>
</dbReference>
<dbReference type="Pfam" id="PF00107">
    <property type="entry name" value="ADH_zinc_N"/>
    <property type="match status" value="1"/>
</dbReference>
<dbReference type="GO" id="GO:0003939">
    <property type="term" value="F:L-iditol 2-dehydrogenase (NAD+) activity"/>
    <property type="evidence" value="ECO:0007669"/>
    <property type="project" value="TreeGrafter"/>
</dbReference>
<dbReference type="OrthoDB" id="2148442at2759"/>
<sequence length="385" mass="41589">MEASTSRLAKSVLTNGHHASGVKPTTAAQLPRPNPALWTTKDHRIYGAPSPDLILGPDDCIVHVRINGICGSDLHFWKAGEIGTCIVDEDYILGHEAAGEVFMAGSNVTHLKPGDPVAIEPGQPCEECHHCSIGEYNLCPDVAFSGAPPFHGSIRRYHVHRAKYLHKLPPTMTFTEGALLEPLSVVLHAFERSPLRLGSPALICGAGPIGLIALAAAKASGAFPLVITDVDASRLEFAKQFVPECETFLVPIQGLPVEHATAIQKLFLGLGSVEPSIVYECTGVQSSVHTAAFACRRGGEVMVIGVGRAVMDGLPFMHLSLAEIDLKFINRYHHSWPFAIRLMQSGYVNLKPLVTHRFKLEEAVGALETAADKTKTSVKIHIWDD</sequence>
<evidence type="ECO:0000256" key="6">
    <source>
        <dbReference type="ARBA" id="ARBA00023002"/>
    </source>
</evidence>
<dbReference type="CDD" id="cd05285">
    <property type="entry name" value="sorbitol_DH"/>
    <property type="match status" value="1"/>
</dbReference>
<evidence type="ECO:0000259" key="11">
    <source>
        <dbReference type="Pfam" id="PF08240"/>
    </source>
</evidence>
<dbReference type="InterPro" id="IPR036291">
    <property type="entry name" value="NAD(P)-bd_dom_sf"/>
</dbReference>
<reference evidence="12 13" key="1">
    <citation type="submission" date="2016-03" db="EMBL/GenBank/DDBJ databases">
        <authorList>
            <person name="Ploux O."/>
        </authorList>
    </citation>
    <scope>NUCLEOTIDE SEQUENCE [LARGE SCALE GENOMIC DNA]</scope>
    <source>
        <strain evidence="12 13">UAMH 11012</strain>
    </source>
</reference>
<dbReference type="AlphaFoldDB" id="A0A1L7WC77"/>
<keyword evidence="13" id="KW-1185">Reference proteome</keyword>
<proteinExistence type="inferred from homology"/>
<keyword evidence="4 8" id="KW-0479">Metal-binding</keyword>
<dbReference type="Pfam" id="PF08240">
    <property type="entry name" value="ADH_N"/>
    <property type="match status" value="1"/>
</dbReference>
<keyword evidence="7" id="KW-0520">NAD</keyword>
<dbReference type="FunFam" id="3.40.50.720:FF:000068">
    <property type="entry name" value="Sorbitol dehydrogenase"/>
    <property type="match status" value="1"/>
</dbReference>
<dbReference type="InterPro" id="IPR011032">
    <property type="entry name" value="GroES-like_sf"/>
</dbReference>
<dbReference type="EMBL" id="FJOG01000001">
    <property type="protein sequence ID" value="CZR50390.1"/>
    <property type="molecule type" value="Genomic_DNA"/>
</dbReference>
<dbReference type="PROSITE" id="PS00059">
    <property type="entry name" value="ADH_ZINC"/>
    <property type="match status" value="1"/>
</dbReference>
<evidence type="ECO:0000256" key="9">
    <source>
        <dbReference type="SAM" id="MobiDB-lite"/>
    </source>
</evidence>
<gene>
    <name evidence="12" type="ORF">PAC_00262</name>
</gene>
<protein>
    <submittedName>
        <fullName evidence="12">Related to xylitol dehydrogenase</fullName>
    </submittedName>
</protein>
<dbReference type="InterPro" id="IPR013154">
    <property type="entry name" value="ADH-like_N"/>
</dbReference>
<dbReference type="PANTHER" id="PTHR43161:SF4">
    <property type="entry name" value="D-XYLULOSE REDUCTASE"/>
    <property type="match status" value="1"/>
</dbReference>
<evidence type="ECO:0000256" key="2">
    <source>
        <dbReference type="ARBA" id="ARBA00004921"/>
    </source>
</evidence>
<feature type="region of interest" description="Disordered" evidence="9">
    <location>
        <begin position="14"/>
        <end position="34"/>
    </location>
</feature>
<name>A0A1L7WC77_9HELO</name>
<dbReference type="GO" id="GO:0006062">
    <property type="term" value="P:sorbitol catabolic process"/>
    <property type="evidence" value="ECO:0007669"/>
    <property type="project" value="TreeGrafter"/>
</dbReference>
<feature type="domain" description="Alcohol dehydrogenase-like N-terminal" evidence="11">
    <location>
        <begin position="56"/>
        <end position="169"/>
    </location>
</feature>
<comment type="pathway">
    <text evidence="2">Carbohydrate degradation.</text>
</comment>
<keyword evidence="6" id="KW-0560">Oxidoreductase</keyword>
<dbReference type="InterPro" id="IPR013149">
    <property type="entry name" value="ADH-like_C"/>
</dbReference>